<evidence type="ECO:0000256" key="5">
    <source>
        <dbReference type="RuleBase" id="RU003939"/>
    </source>
</evidence>
<dbReference type="SMART" id="SM00411">
    <property type="entry name" value="BHL"/>
    <property type="match status" value="1"/>
</dbReference>
<keyword evidence="7" id="KW-1185">Reference proteome</keyword>
<proteinExistence type="inferred from homology"/>
<keyword evidence="3" id="KW-0226">DNA condensation</keyword>
<evidence type="ECO:0000256" key="3">
    <source>
        <dbReference type="ARBA" id="ARBA00023067"/>
    </source>
</evidence>
<protein>
    <submittedName>
        <fullName evidence="6">Integration host factor subunit beta</fullName>
    </submittedName>
</protein>
<evidence type="ECO:0000313" key="7">
    <source>
        <dbReference type="Proteomes" id="UP001168167"/>
    </source>
</evidence>
<dbReference type="EMBL" id="JANQAO010000001">
    <property type="protein sequence ID" value="MDM5147159.1"/>
    <property type="molecule type" value="Genomic_DNA"/>
</dbReference>
<dbReference type="Pfam" id="PF00216">
    <property type="entry name" value="Bac_DNA_binding"/>
    <property type="match status" value="1"/>
</dbReference>
<dbReference type="InterPro" id="IPR000119">
    <property type="entry name" value="Hist_DNA-bd"/>
</dbReference>
<accession>A0ABT7QKC7</accession>
<keyword evidence="4" id="KW-0238">DNA-binding</keyword>
<reference evidence="6" key="2">
    <citation type="journal article" date="2023" name="Microbiome">
        <title>Synthase-selected sorting approach identifies a beta-lactone synthase in a nudibranch symbiotic bacterium.</title>
        <authorList>
            <person name="Dzunkova M."/>
            <person name="La Clair J.J."/>
            <person name="Tyml T."/>
            <person name="Doud D."/>
            <person name="Schulz F."/>
            <person name="Piquer-Esteban S."/>
            <person name="Porcel Sanchis D."/>
            <person name="Osborn A."/>
            <person name="Robinson D."/>
            <person name="Louie K.B."/>
            <person name="Bowen B.P."/>
            <person name="Bowers R.M."/>
            <person name="Lee J."/>
            <person name="Arnau V."/>
            <person name="Diaz-Villanueva W."/>
            <person name="Stepanauskas R."/>
            <person name="Gosliner T."/>
            <person name="Date S.V."/>
            <person name="Northen T.R."/>
            <person name="Cheng J.F."/>
            <person name="Burkart M.D."/>
            <person name="Woyke T."/>
        </authorList>
    </citation>
    <scope>NUCLEOTIDE SEQUENCE</scope>
    <source>
        <strain evidence="6">Df01</strain>
    </source>
</reference>
<comment type="function">
    <text evidence="1">Histone-like DNA-binding protein which is capable of wrapping DNA to stabilize it, and thus to prevent its denaturation under extreme environmental conditions.</text>
</comment>
<comment type="similarity">
    <text evidence="2 5">Belongs to the bacterial histone-like protein family.</text>
</comment>
<name>A0ABT7QKC7_9GAMM</name>
<dbReference type="CDD" id="cd13836">
    <property type="entry name" value="IHF_B"/>
    <property type="match status" value="1"/>
</dbReference>
<dbReference type="PANTHER" id="PTHR33175">
    <property type="entry name" value="DNA-BINDING PROTEIN HU"/>
    <property type="match status" value="1"/>
</dbReference>
<sequence length="96" mass="11180">MSTHKQFLVDIMRKKFPHLPAEVVSDMTQKIFSLIVNALIEGRRVEIRKFGSFFLTNFDVRLLRNPLNGEMVEVPARQIPRFRAGRLLRSKANQRG</sequence>
<organism evidence="6 7">
    <name type="scientific">Candidatus Doriopsillibacter californiensis</name>
    <dbReference type="NCBI Taxonomy" id="2970740"/>
    <lineage>
        <taxon>Bacteria</taxon>
        <taxon>Pseudomonadati</taxon>
        <taxon>Pseudomonadota</taxon>
        <taxon>Gammaproteobacteria</taxon>
        <taxon>Candidatus Tethybacterales</taxon>
        <taxon>Candidatus Persebacteraceae</taxon>
        <taxon>Candidatus Doriopsillibacter</taxon>
    </lineage>
</organism>
<evidence type="ECO:0000256" key="2">
    <source>
        <dbReference type="ARBA" id="ARBA00010529"/>
    </source>
</evidence>
<dbReference type="Gene3D" id="4.10.520.10">
    <property type="entry name" value="IHF-like DNA-binding proteins"/>
    <property type="match status" value="1"/>
</dbReference>
<dbReference type="PANTHER" id="PTHR33175:SF3">
    <property type="entry name" value="DNA-BINDING PROTEIN HU-BETA"/>
    <property type="match status" value="1"/>
</dbReference>
<dbReference type="SUPFAM" id="SSF47729">
    <property type="entry name" value="IHF-like DNA-binding proteins"/>
    <property type="match status" value="1"/>
</dbReference>
<gene>
    <name evidence="6" type="ORF">NQX30_02035</name>
</gene>
<evidence type="ECO:0000256" key="1">
    <source>
        <dbReference type="ARBA" id="ARBA00003819"/>
    </source>
</evidence>
<dbReference type="Proteomes" id="UP001168167">
    <property type="component" value="Unassembled WGS sequence"/>
</dbReference>
<evidence type="ECO:0000256" key="4">
    <source>
        <dbReference type="ARBA" id="ARBA00023125"/>
    </source>
</evidence>
<evidence type="ECO:0000313" key="6">
    <source>
        <dbReference type="EMBL" id="MDM5147159.1"/>
    </source>
</evidence>
<comment type="caution">
    <text evidence="6">The sequence shown here is derived from an EMBL/GenBank/DDBJ whole genome shotgun (WGS) entry which is preliminary data.</text>
</comment>
<dbReference type="PRINTS" id="PR01727">
    <property type="entry name" value="DNABINDINGHU"/>
</dbReference>
<dbReference type="InterPro" id="IPR010992">
    <property type="entry name" value="IHF-like_DNA-bd_dom_sf"/>
</dbReference>
<reference evidence="6" key="1">
    <citation type="submission" date="2022-08" db="EMBL/GenBank/DDBJ databases">
        <authorList>
            <person name="Dzunkova M."/>
            <person name="La Clair J."/>
            <person name="Tyml T."/>
            <person name="Doud D."/>
            <person name="Schulz F."/>
            <person name="Piquer S."/>
            <person name="Porcel Sanchis D."/>
            <person name="Osborn A."/>
            <person name="Robinson D."/>
            <person name="Louie K.B."/>
            <person name="Bowen B.P."/>
            <person name="Bowers R."/>
            <person name="Lee J."/>
            <person name="Arnau Llombart V."/>
            <person name="Diaz Villanueva W."/>
            <person name="Gosliner T."/>
            <person name="Northen T."/>
            <person name="Cheng J.-F."/>
            <person name="Burkart M.D."/>
            <person name="Woyke T."/>
        </authorList>
    </citation>
    <scope>NUCLEOTIDE SEQUENCE</scope>
    <source>
        <strain evidence="6">Df01</strain>
    </source>
</reference>